<keyword evidence="1" id="KW-0119">Carbohydrate metabolism</keyword>
<dbReference type="STRING" id="879212.DespoDRAFT_02869"/>
<evidence type="ECO:0000313" key="2">
    <source>
        <dbReference type="Proteomes" id="UP000005778"/>
    </source>
</evidence>
<keyword evidence="2" id="KW-1185">Reference proteome</keyword>
<keyword evidence="1" id="KW-0378">Hydrolase</keyword>
<dbReference type="EMBL" id="CM001488">
    <property type="protein sequence ID" value="EIM64687.1"/>
    <property type="molecule type" value="Genomic_DNA"/>
</dbReference>
<dbReference type="GO" id="GO:0016798">
    <property type="term" value="F:hydrolase activity, acting on glycosyl bonds"/>
    <property type="evidence" value="ECO:0007669"/>
    <property type="project" value="UniProtKB-KW"/>
</dbReference>
<dbReference type="PROSITE" id="PS51257">
    <property type="entry name" value="PROKAR_LIPOPROTEIN"/>
    <property type="match status" value="1"/>
</dbReference>
<dbReference type="eggNOG" id="COG3233">
    <property type="taxonomic scope" value="Bacteria"/>
</dbReference>
<dbReference type="SUPFAM" id="SSF88713">
    <property type="entry name" value="Glycoside hydrolase/deacetylase"/>
    <property type="match status" value="1"/>
</dbReference>
<dbReference type="InterPro" id="IPR011330">
    <property type="entry name" value="Glyco_hydro/deAcase_b/a-brl"/>
</dbReference>
<dbReference type="GO" id="GO:0045493">
    <property type="term" value="P:xylan catabolic process"/>
    <property type="evidence" value="ECO:0007669"/>
    <property type="project" value="UniProtKB-KW"/>
</dbReference>
<sequence>MRTIVLFQRIPVTFLFLCVISITACNKHPIEMKQVNVVFRFDDYSACSNTDMELRIIDAFRKHDACFTIGVIPYVCANDIHDPSAQDLIPLTPIKGNILKNGVNEGILDVALHGYSHQTISTEQWAEFSGLDYNSQAERLAKGKTLLEGMIDAPINTFVPPWNRYDLNTLRALEKLGFSTLSADNKRMEVTACKLNFLPYSCNLSKLGDAIEASRTSSVTQPVIVVLFHEYDFKEIDEKRGRITYQEFYELLNWLKSQRHVRLLSISQATEGIKEDYIFKINIRRIEYAEHNAF</sequence>
<keyword evidence="1" id="KW-0624">Polysaccharide degradation</keyword>
<keyword evidence="1" id="KW-0858">Xylan degradation</keyword>
<proteinExistence type="predicted"/>
<accession>I5B5C4</accession>
<gene>
    <name evidence="1" type="ORF">DespoDRAFT_02869</name>
</gene>
<reference evidence="1 2" key="2">
    <citation type="submission" date="2012-02" db="EMBL/GenBank/DDBJ databases">
        <title>Improved High-Quality Draft sequence of Desulfobacter postgatei 2ac9.</title>
        <authorList>
            <consortium name="US DOE Joint Genome Institute"/>
            <person name="Lucas S."/>
            <person name="Han J."/>
            <person name="Lapidus A."/>
            <person name="Cheng J.-F."/>
            <person name="Goodwin L."/>
            <person name="Pitluck S."/>
            <person name="Peters L."/>
            <person name="Ovchinnikova G."/>
            <person name="Held B."/>
            <person name="Detter J.C."/>
            <person name="Han C."/>
            <person name="Tapia R."/>
            <person name="Land M."/>
            <person name="Hauser L."/>
            <person name="Kyrpides N."/>
            <person name="Ivanova N."/>
            <person name="Pagani I."/>
            <person name="Orellana R."/>
            <person name="Lovley D."/>
            <person name="Woyke T."/>
        </authorList>
    </citation>
    <scope>NUCLEOTIDE SEQUENCE [LARGE SCALE GENOMIC DNA]</scope>
    <source>
        <strain evidence="1 2">2ac9</strain>
    </source>
</reference>
<dbReference type="Proteomes" id="UP000005778">
    <property type="component" value="Chromosome"/>
</dbReference>
<dbReference type="RefSeq" id="WP_004074286.1">
    <property type="nucleotide sequence ID" value="NZ_CM001488.1"/>
</dbReference>
<dbReference type="AlphaFoldDB" id="I5B5C4"/>
<dbReference type="InterPro" id="IPR018763">
    <property type="entry name" value="DUF2334"/>
</dbReference>
<protein>
    <submittedName>
        <fullName evidence="1">Putative xylanase/chitin deacetylase</fullName>
    </submittedName>
</protein>
<keyword evidence="1" id="KW-0326">Glycosidase</keyword>
<dbReference type="HOGENOM" id="CLU_945712_0_0_7"/>
<dbReference type="Pfam" id="PF10096">
    <property type="entry name" value="DUF2334"/>
    <property type="match status" value="1"/>
</dbReference>
<evidence type="ECO:0000313" key="1">
    <source>
        <dbReference type="EMBL" id="EIM64687.1"/>
    </source>
</evidence>
<reference evidence="1 2" key="1">
    <citation type="submission" date="2011-09" db="EMBL/GenBank/DDBJ databases">
        <authorList>
            <consortium name="US DOE Joint Genome Institute (JGI-PGF)"/>
            <person name="Lucas S."/>
            <person name="Han J."/>
            <person name="Lapidus A."/>
            <person name="Cheng J.-F."/>
            <person name="Goodwin L."/>
            <person name="Pitluck S."/>
            <person name="Peters L."/>
            <person name="Land M.L."/>
            <person name="Hauser L."/>
            <person name="Orellana R."/>
            <person name="Lovley D."/>
            <person name="Woyke T.J."/>
        </authorList>
    </citation>
    <scope>NUCLEOTIDE SEQUENCE [LARGE SCALE GENOMIC DNA]</scope>
    <source>
        <strain evidence="1 2">2ac9</strain>
    </source>
</reference>
<name>I5B5C4_9BACT</name>
<dbReference type="Gene3D" id="3.20.20.370">
    <property type="entry name" value="Glycoside hydrolase/deacetylase"/>
    <property type="match status" value="1"/>
</dbReference>
<organism evidence="1 2">
    <name type="scientific">Desulfobacter postgatei 2ac9</name>
    <dbReference type="NCBI Taxonomy" id="879212"/>
    <lineage>
        <taxon>Bacteria</taxon>
        <taxon>Pseudomonadati</taxon>
        <taxon>Thermodesulfobacteriota</taxon>
        <taxon>Desulfobacteria</taxon>
        <taxon>Desulfobacterales</taxon>
        <taxon>Desulfobacteraceae</taxon>
        <taxon>Desulfobacter</taxon>
    </lineage>
</organism>